<dbReference type="Pfam" id="PF10536">
    <property type="entry name" value="PMD"/>
    <property type="match status" value="1"/>
</dbReference>
<proteinExistence type="predicted"/>
<dbReference type="Proteomes" id="UP000593560">
    <property type="component" value="Unassembled WGS sequence"/>
</dbReference>
<feature type="domain" description="Aminotransferase-like plant mobile" evidence="1">
    <location>
        <begin position="50"/>
        <end position="130"/>
    </location>
</feature>
<dbReference type="GO" id="GO:0010073">
    <property type="term" value="P:meristem maintenance"/>
    <property type="evidence" value="ECO:0007669"/>
    <property type="project" value="InterPro"/>
</dbReference>
<feature type="non-terminal residue" evidence="2">
    <location>
        <position position="1"/>
    </location>
</feature>
<reference evidence="2 3" key="1">
    <citation type="journal article" date="2019" name="Genome Biol. Evol.">
        <title>Insights into the evolution of the New World diploid cottons (Gossypium, subgenus Houzingenia) based on genome sequencing.</title>
        <authorList>
            <person name="Grover C.E."/>
            <person name="Arick M.A. 2nd"/>
            <person name="Thrash A."/>
            <person name="Conover J.L."/>
            <person name="Sanders W.S."/>
            <person name="Peterson D.G."/>
            <person name="Frelichowski J.E."/>
            <person name="Scheffler J.A."/>
            <person name="Scheffler B.E."/>
            <person name="Wendel J.F."/>
        </authorList>
    </citation>
    <scope>NUCLEOTIDE SEQUENCE [LARGE SCALE GENOMIC DNA]</scope>
    <source>
        <strain evidence="2">0</strain>
        <tissue evidence="2">Leaf</tissue>
    </source>
</reference>
<comment type="caution">
    <text evidence="2">The sequence shown here is derived from an EMBL/GenBank/DDBJ whole genome shotgun (WGS) entry which is preliminary data.</text>
</comment>
<gene>
    <name evidence="2" type="ORF">Gohar_020117</name>
</gene>
<evidence type="ECO:0000259" key="1">
    <source>
        <dbReference type="Pfam" id="PF10536"/>
    </source>
</evidence>
<sequence>MASSIICFDDKYISAVQLADDCVLEGFIHNLSKSPNSEIRGYLQDAKFLYTSHMLEDYKLDPTLINALVERWGPKTHTFHLPCGECTITLEDIALQVGLPVGGPVVMGAVVIPGKEDIYKAFLGKVLNKFQDVNQWLPAPAAAMDVVVATIFTSPSKRPLYIPIGDNVEPWAELCGTTRVARRYSIVVRSTLGSRLCNGGDAQIGLSDVRVQVQAKDFSSTTRHRNIAQLNLQGKSIKIGVGKFVRRGHDDCPSIVGSEQ</sequence>
<dbReference type="InterPro" id="IPR019557">
    <property type="entry name" value="AminoTfrase-like_pln_mobile"/>
</dbReference>
<keyword evidence="3" id="KW-1185">Reference proteome</keyword>
<dbReference type="PANTHER" id="PTHR46033">
    <property type="entry name" value="PROTEIN MAIN-LIKE 2"/>
    <property type="match status" value="1"/>
</dbReference>
<accession>A0A7J9HWQ6</accession>
<dbReference type="EMBL" id="JABFAD010000012">
    <property type="protein sequence ID" value="MBA0814277.1"/>
    <property type="molecule type" value="Genomic_DNA"/>
</dbReference>
<evidence type="ECO:0000313" key="3">
    <source>
        <dbReference type="Proteomes" id="UP000593560"/>
    </source>
</evidence>
<name>A0A7J9HWQ6_9ROSI</name>
<dbReference type="AlphaFoldDB" id="A0A7J9HWQ6"/>
<dbReference type="InterPro" id="IPR044824">
    <property type="entry name" value="MAIN-like"/>
</dbReference>
<dbReference type="PANTHER" id="PTHR46033:SF8">
    <property type="entry name" value="PROTEIN MAINTENANCE OF MERISTEMS-LIKE"/>
    <property type="match status" value="1"/>
</dbReference>
<dbReference type="OrthoDB" id="970874at2759"/>
<organism evidence="2 3">
    <name type="scientific">Gossypium harknessii</name>
    <dbReference type="NCBI Taxonomy" id="34285"/>
    <lineage>
        <taxon>Eukaryota</taxon>
        <taxon>Viridiplantae</taxon>
        <taxon>Streptophyta</taxon>
        <taxon>Embryophyta</taxon>
        <taxon>Tracheophyta</taxon>
        <taxon>Spermatophyta</taxon>
        <taxon>Magnoliopsida</taxon>
        <taxon>eudicotyledons</taxon>
        <taxon>Gunneridae</taxon>
        <taxon>Pentapetalae</taxon>
        <taxon>rosids</taxon>
        <taxon>malvids</taxon>
        <taxon>Malvales</taxon>
        <taxon>Malvaceae</taxon>
        <taxon>Malvoideae</taxon>
        <taxon>Gossypium</taxon>
    </lineage>
</organism>
<evidence type="ECO:0000313" key="2">
    <source>
        <dbReference type="EMBL" id="MBA0814277.1"/>
    </source>
</evidence>
<protein>
    <recommendedName>
        <fullName evidence="1">Aminotransferase-like plant mobile domain-containing protein</fullName>
    </recommendedName>
</protein>